<name>A0A7D5P627_9EURY</name>
<dbReference type="EMBL" id="CP058909">
    <property type="protein sequence ID" value="QLH81803.1"/>
    <property type="molecule type" value="Genomic_DNA"/>
</dbReference>
<evidence type="ECO:0000313" key="3">
    <source>
        <dbReference type="EMBL" id="QLH81803.1"/>
    </source>
</evidence>
<dbReference type="OrthoDB" id="270666at2157"/>
<proteinExistence type="predicted"/>
<dbReference type="RefSeq" id="WP_179922165.1">
    <property type="nucleotide sequence ID" value="NZ_CP058909.1"/>
</dbReference>
<dbReference type="Proteomes" id="UP000509346">
    <property type="component" value="Chromosome"/>
</dbReference>
<organism evidence="3 4">
    <name type="scientific">Halosimplex pelagicum</name>
    <dbReference type="NCBI Taxonomy" id="869886"/>
    <lineage>
        <taxon>Archaea</taxon>
        <taxon>Methanobacteriati</taxon>
        <taxon>Methanobacteriota</taxon>
        <taxon>Stenosarchaea group</taxon>
        <taxon>Halobacteria</taxon>
        <taxon>Halobacteriales</taxon>
        <taxon>Haloarculaceae</taxon>
        <taxon>Halosimplex</taxon>
    </lineage>
</organism>
<dbReference type="PANTHER" id="PTHR45947:SF3">
    <property type="entry name" value="SULFOQUINOVOSYL TRANSFERASE SQD2"/>
    <property type="match status" value="1"/>
</dbReference>
<dbReference type="GO" id="GO:0016757">
    <property type="term" value="F:glycosyltransferase activity"/>
    <property type="evidence" value="ECO:0007669"/>
    <property type="project" value="InterPro"/>
</dbReference>
<feature type="domain" description="Glycosyl transferase family 1" evidence="1">
    <location>
        <begin position="174"/>
        <end position="312"/>
    </location>
</feature>
<dbReference type="Gene3D" id="3.40.50.2000">
    <property type="entry name" value="Glycogen Phosphorylase B"/>
    <property type="match status" value="2"/>
</dbReference>
<dbReference type="AlphaFoldDB" id="A0A7D5P627"/>
<sequence length="352" mass="39282">MRVAFVSMETTHYRDTEGARRFERVARHLAARGHDVTVFCTQFWEGSDETVERDGVTYRGVTISPALTSFAVRLPALLALFGPDIVHARPDPPTGVLAASLGATVARAPLVVEWFGDESVDGSRFADRAATLPDMVDTPSEMVRTRVRERGATAETTQVVPESVDMETVRETDPAEEIDVVYAHPLDESANLESFLLGLAELRDRDWSATIVGDGPEREGYERQVRDLRIDDRVTFAGACDRAERVAYYKGAHAFVQTAHREYFASELLWALACGCVGIVEYQAESSAHELIEEAERSFRATDPQQIADAIVDAGEFERLTVDEEYAEFDHDAVLERYLQTYRDLQADRGLL</sequence>
<dbReference type="InterPro" id="IPR001296">
    <property type="entry name" value="Glyco_trans_1"/>
</dbReference>
<evidence type="ECO:0000259" key="2">
    <source>
        <dbReference type="Pfam" id="PF13579"/>
    </source>
</evidence>
<dbReference type="Pfam" id="PF13579">
    <property type="entry name" value="Glyco_trans_4_4"/>
    <property type="match status" value="1"/>
</dbReference>
<gene>
    <name evidence="3" type="ORF">HZS54_09270</name>
</gene>
<feature type="domain" description="Glycosyltransferase subfamily 4-like N-terminal" evidence="2">
    <location>
        <begin position="19"/>
        <end position="161"/>
    </location>
</feature>
<protein>
    <submittedName>
        <fullName evidence="3">Glycosyltransferase</fullName>
    </submittedName>
</protein>
<reference evidence="3 4" key="1">
    <citation type="submission" date="2020-07" db="EMBL/GenBank/DDBJ databases">
        <title>Halosimplex litoreum sp. nov. and Halosimplex rubrum sp. nov., isolated from different salt environments.</title>
        <authorList>
            <person name="Cui H."/>
        </authorList>
    </citation>
    <scope>NUCLEOTIDE SEQUENCE [LARGE SCALE GENOMIC DNA]</scope>
    <source>
        <strain evidence="3 4">R2</strain>
    </source>
</reference>
<dbReference type="SUPFAM" id="SSF53756">
    <property type="entry name" value="UDP-Glycosyltransferase/glycogen phosphorylase"/>
    <property type="match status" value="1"/>
</dbReference>
<dbReference type="PANTHER" id="PTHR45947">
    <property type="entry name" value="SULFOQUINOVOSYL TRANSFERASE SQD2"/>
    <property type="match status" value="1"/>
</dbReference>
<dbReference type="GeneID" id="56082777"/>
<keyword evidence="4" id="KW-1185">Reference proteome</keyword>
<dbReference type="Pfam" id="PF00534">
    <property type="entry name" value="Glycos_transf_1"/>
    <property type="match status" value="1"/>
</dbReference>
<evidence type="ECO:0000259" key="1">
    <source>
        <dbReference type="Pfam" id="PF00534"/>
    </source>
</evidence>
<evidence type="ECO:0000313" key="4">
    <source>
        <dbReference type="Proteomes" id="UP000509346"/>
    </source>
</evidence>
<dbReference type="KEGG" id="hpel:HZS54_09270"/>
<dbReference type="InterPro" id="IPR050194">
    <property type="entry name" value="Glycosyltransferase_grp1"/>
</dbReference>
<accession>A0A7D5P627</accession>
<keyword evidence="3" id="KW-0808">Transferase</keyword>
<dbReference type="InterPro" id="IPR028098">
    <property type="entry name" value="Glyco_trans_4-like_N"/>
</dbReference>